<feature type="signal peptide" evidence="1">
    <location>
        <begin position="1"/>
        <end position="20"/>
    </location>
</feature>
<dbReference type="OrthoDB" id="1118734at2"/>
<dbReference type="Proteomes" id="UP000245489">
    <property type="component" value="Unassembled WGS sequence"/>
</dbReference>
<evidence type="ECO:0000256" key="1">
    <source>
        <dbReference type="SAM" id="SignalP"/>
    </source>
</evidence>
<dbReference type="AlphaFoldDB" id="A0A316DFZ1"/>
<keyword evidence="3" id="KW-1185">Reference proteome</keyword>
<sequence length="242" mass="28764">MKYHCLIFTFLFSCQLFGQANITNQNLYWTRYYNQLSLNSKWTWHNEIDMRRFADNSRLHHLIIHSHLHYKVAPNFDVAAGITYSQQSPQFSDATSTLVVPEIRPFQEINQSQTLGKRVTLSHRFRLDERFIRKNNGTDLLEGSDFNFRFRYRPQLVINLSKSDNKTPVNLKVADELMLNFGGEILYNHFDQNRVYAGFEKVLSKNFSVEMGYLHWFQQRNTGKDFFDRNIVRLTILHKVKL</sequence>
<dbReference type="RefSeq" id="WP_109745226.1">
    <property type="nucleotide sequence ID" value="NZ_QGGO01000039.1"/>
</dbReference>
<evidence type="ECO:0000313" key="3">
    <source>
        <dbReference type="Proteomes" id="UP000245489"/>
    </source>
</evidence>
<dbReference type="EMBL" id="QGGO01000039">
    <property type="protein sequence ID" value="PWK17024.1"/>
    <property type="molecule type" value="Genomic_DNA"/>
</dbReference>
<reference evidence="2 3" key="1">
    <citation type="submission" date="2018-05" db="EMBL/GenBank/DDBJ databases">
        <title>Genomic Encyclopedia of Archaeal and Bacterial Type Strains, Phase II (KMG-II): from individual species to whole genera.</title>
        <authorList>
            <person name="Goeker M."/>
        </authorList>
    </citation>
    <scope>NUCLEOTIDE SEQUENCE [LARGE SCALE GENOMIC DNA]</scope>
    <source>
        <strain evidence="2 3">DSM 22214</strain>
    </source>
</reference>
<evidence type="ECO:0000313" key="2">
    <source>
        <dbReference type="EMBL" id="PWK17024.1"/>
    </source>
</evidence>
<comment type="caution">
    <text evidence="2">The sequence shown here is derived from an EMBL/GenBank/DDBJ whole genome shotgun (WGS) entry which is preliminary data.</text>
</comment>
<keyword evidence="1" id="KW-0732">Signal</keyword>
<organism evidence="2 3">
    <name type="scientific">Arcicella aurantiaca</name>
    <dbReference type="NCBI Taxonomy" id="591202"/>
    <lineage>
        <taxon>Bacteria</taxon>
        <taxon>Pseudomonadati</taxon>
        <taxon>Bacteroidota</taxon>
        <taxon>Cytophagia</taxon>
        <taxon>Cytophagales</taxon>
        <taxon>Flectobacillaceae</taxon>
        <taxon>Arcicella</taxon>
    </lineage>
</organism>
<name>A0A316DFZ1_9BACT</name>
<protein>
    <submittedName>
        <fullName evidence="2">Uncharacterized protein DUF2490</fullName>
    </submittedName>
</protein>
<accession>A0A316DFZ1</accession>
<dbReference type="InterPro" id="IPR019619">
    <property type="entry name" value="DUF2490"/>
</dbReference>
<feature type="chain" id="PRO_5016369638" evidence="1">
    <location>
        <begin position="21"/>
        <end position="242"/>
    </location>
</feature>
<gene>
    <name evidence="2" type="ORF">LV89_04578</name>
</gene>
<proteinExistence type="predicted"/>
<dbReference type="Pfam" id="PF10677">
    <property type="entry name" value="DUF2490"/>
    <property type="match status" value="1"/>
</dbReference>